<dbReference type="InterPro" id="IPR024981">
    <property type="entry name" value="DUF3887"/>
</dbReference>
<proteinExistence type="predicted"/>
<dbReference type="Gene3D" id="3.10.450.590">
    <property type="match status" value="1"/>
</dbReference>
<dbReference type="Proteomes" id="UP000239800">
    <property type="component" value="Unassembled WGS sequence"/>
</dbReference>
<keyword evidence="5" id="KW-1185">Reference proteome</keyword>
<organism evidence="4 5">
    <name type="scientific">Aureitalea marina</name>
    <dbReference type="NCBI Taxonomy" id="930804"/>
    <lineage>
        <taxon>Bacteria</taxon>
        <taxon>Pseudomonadati</taxon>
        <taxon>Bacteroidota</taxon>
        <taxon>Flavobacteriia</taxon>
        <taxon>Flavobacteriales</taxon>
        <taxon>Flavobacteriaceae</taxon>
        <taxon>Aureitalea</taxon>
    </lineage>
</organism>
<dbReference type="PANTHER" id="PTHR21666:SF285">
    <property type="entry name" value="M23 FAMILY METALLOPEPTIDASE"/>
    <property type="match status" value="1"/>
</dbReference>
<protein>
    <recommendedName>
        <fullName evidence="6">Peptidase M23</fullName>
    </recommendedName>
</protein>
<dbReference type="RefSeq" id="WP_181039945.1">
    <property type="nucleotide sequence ID" value="NZ_MQUB01000001.1"/>
</dbReference>
<reference evidence="4 5" key="1">
    <citation type="submission" date="2016-11" db="EMBL/GenBank/DDBJ databases">
        <title>Trade-off between light-utilization and light-protection in marine flavobacteria.</title>
        <authorList>
            <person name="Kumagai Y."/>
        </authorList>
    </citation>
    <scope>NUCLEOTIDE SEQUENCE [LARGE SCALE GENOMIC DNA]</scope>
    <source>
        <strain evidence="4 5">NBRC 107741</strain>
    </source>
</reference>
<dbReference type="AlphaFoldDB" id="A0A2S7KTQ5"/>
<evidence type="ECO:0000256" key="1">
    <source>
        <dbReference type="SAM" id="SignalP"/>
    </source>
</evidence>
<keyword evidence="1" id="KW-0732">Signal</keyword>
<comment type="caution">
    <text evidence="4">The sequence shown here is derived from an EMBL/GenBank/DDBJ whole genome shotgun (WGS) entry which is preliminary data.</text>
</comment>
<dbReference type="Pfam" id="PF13026">
    <property type="entry name" value="DUF3887"/>
    <property type="match status" value="1"/>
</dbReference>
<dbReference type="InterPro" id="IPR050570">
    <property type="entry name" value="Cell_wall_metabolism_enzyme"/>
</dbReference>
<dbReference type="EMBL" id="MQUB01000001">
    <property type="protein sequence ID" value="PQB05938.1"/>
    <property type="molecule type" value="Genomic_DNA"/>
</dbReference>
<evidence type="ECO:0008006" key="6">
    <source>
        <dbReference type="Google" id="ProtNLM"/>
    </source>
</evidence>
<feature type="signal peptide" evidence="1">
    <location>
        <begin position="1"/>
        <end position="19"/>
    </location>
</feature>
<feature type="chain" id="PRO_5015748515" description="Peptidase M23" evidence="1">
    <location>
        <begin position="20"/>
        <end position="321"/>
    </location>
</feature>
<sequence>MKRLISCIFMILATALSLGQQPSYMQQVENFKTNFNQGDSQAVFDMLNEDVQKQLGFETIDQILKDYREAYGNIDSLEFIQEGNLAEVYLLHFVRGKQKMALSLDRENKLSGLRFMPVTEDVTPKIERNLTRLSLPFKGEWFTVWGGDTKAQNYHVISNAQRRAFDFLVLGSNNKTYQRSGTRNEDYWAFGKPIFAVCDALVVEVITGVEDNKPGAMNPRQALGNSVTLLTDKGEYIVYAHFEKGTVKVSNGERVKRGQLLGNCGNSGNSSEPHLHLHIQDGPKMLTSVGIKCFFDRLMVNKEIREDYSPIRLDRIRSIEN</sequence>
<dbReference type="InterPro" id="IPR011055">
    <property type="entry name" value="Dup_hybrid_motif"/>
</dbReference>
<dbReference type="CDD" id="cd12797">
    <property type="entry name" value="M23_peptidase"/>
    <property type="match status" value="1"/>
</dbReference>
<evidence type="ECO:0000259" key="3">
    <source>
        <dbReference type="Pfam" id="PF13026"/>
    </source>
</evidence>
<dbReference type="Pfam" id="PF01551">
    <property type="entry name" value="Peptidase_M23"/>
    <property type="match status" value="1"/>
</dbReference>
<dbReference type="InterPro" id="IPR016047">
    <property type="entry name" value="M23ase_b-sheet_dom"/>
</dbReference>
<name>A0A2S7KTQ5_9FLAO</name>
<evidence type="ECO:0000313" key="5">
    <source>
        <dbReference type="Proteomes" id="UP000239800"/>
    </source>
</evidence>
<dbReference type="GO" id="GO:0004222">
    <property type="term" value="F:metalloendopeptidase activity"/>
    <property type="evidence" value="ECO:0007669"/>
    <property type="project" value="TreeGrafter"/>
</dbReference>
<dbReference type="Gene3D" id="2.70.70.10">
    <property type="entry name" value="Glucose Permease (Domain IIA)"/>
    <property type="match status" value="1"/>
</dbReference>
<accession>A0A2S7KTQ5</accession>
<feature type="domain" description="DUF3887" evidence="3">
    <location>
        <begin position="29"/>
        <end position="113"/>
    </location>
</feature>
<evidence type="ECO:0000313" key="4">
    <source>
        <dbReference type="EMBL" id="PQB05938.1"/>
    </source>
</evidence>
<feature type="domain" description="M23ase beta-sheet core" evidence="2">
    <location>
        <begin position="191"/>
        <end position="281"/>
    </location>
</feature>
<evidence type="ECO:0000259" key="2">
    <source>
        <dbReference type="Pfam" id="PF01551"/>
    </source>
</evidence>
<dbReference type="PANTHER" id="PTHR21666">
    <property type="entry name" value="PEPTIDASE-RELATED"/>
    <property type="match status" value="1"/>
</dbReference>
<gene>
    <name evidence="4" type="ORF">BST85_03340</name>
</gene>
<dbReference type="SUPFAM" id="SSF51261">
    <property type="entry name" value="Duplicated hybrid motif"/>
    <property type="match status" value="1"/>
</dbReference>